<evidence type="ECO:0000313" key="3">
    <source>
        <dbReference type="EMBL" id="CAG7834820.1"/>
    </source>
</evidence>
<dbReference type="Pfam" id="PF00650">
    <property type="entry name" value="CRAL_TRIO"/>
    <property type="match status" value="1"/>
</dbReference>
<dbReference type="InterPro" id="IPR001251">
    <property type="entry name" value="CRAL-TRIO_dom"/>
</dbReference>
<dbReference type="InterPro" id="IPR051064">
    <property type="entry name" value="SEC14/CRAL-TRIO_domain"/>
</dbReference>
<feature type="domain" description="CRAL-TRIO" evidence="1">
    <location>
        <begin position="77"/>
        <end position="261"/>
    </location>
</feature>
<dbReference type="Pfam" id="PF03765">
    <property type="entry name" value="CRAL_TRIO_N"/>
    <property type="match status" value="1"/>
</dbReference>
<dbReference type="OrthoDB" id="75724at2759"/>
<comment type="caution">
    <text evidence="3">The sequence shown here is derived from an EMBL/GenBank/DDBJ whole genome shotgun (WGS) entry which is preliminary data.</text>
</comment>
<evidence type="ECO:0000313" key="4">
    <source>
        <dbReference type="Proteomes" id="UP000708208"/>
    </source>
</evidence>
<proteinExistence type="predicted"/>
<evidence type="ECO:0000259" key="2">
    <source>
        <dbReference type="PROSITE" id="PS50866"/>
    </source>
</evidence>
<feature type="domain" description="GOLD" evidence="2">
    <location>
        <begin position="281"/>
        <end position="375"/>
    </location>
</feature>
<dbReference type="SMART" id="SM00516">
    <property type="entry name" value="SEC14"/>
    <property type="match status" value="1"/>
</dbReference>
<protein>
    <submittedName>
        <fullName evidence="3">Uncharacterized protein</fullName>
    </submittedName>
</protein>
<dbReference type="GO" id="GO:0005737">
    <property type="term" value="C:cytoplasm"/>
    <property type="evidence" value="ECO:0007669"/>
    <property type="project" value="TreeGrafter"/>
</dbReference>
<name>A0A8J2LJS7_9HEXA</name>
<dbReference type="AlphaFoldDB" id="A0A8J2LJS7"/>
<dbReference type="InterPro" id="IPR009038">
    <property type="entry name" value="GOLD_dom"/>
</dbReference>
<dbReference type="PANTHER" id="PTHR23324">
    <property type="entry name" value="SEC14 RELATED PROTEIN"/>
    <property type="match status" value="1"/>
</dbReference>
<organism evidence="3 4">
    <name type="scientific">Allacma fusca</name>
    <dbReference type="NCBI Taxonomy" id="39272"/>
    <lineage>
        <taxon>Eukaryota</taxon>
        <taxon>Metazoa</taxon>
        <taxon>Ecdysozoa</taxon>
        <taxon>Arthropoda</taxon>
        <taxon>Hexapoda</taxon>
        <taxon>Collembola</taxon>
        <taxon>Symphypleona</taxon>
        <taxon>Sminthuridae</taxon>
        <taxon>Allacma</taxon>
    </lineage>
</organism>
<sequence length="380" mass="43984">MSAAGNFTKDEIIALKKFRANIGDLIEKMNDYDAHDANLIRWLRARDLNLAKAEEMLRKSLQWRVENKIDDYQIQPYSEYFLQKAPIKACGYDREGTPTFCLLFGLWDIKQLIDEGKKEAFEYYMLQLMEHGGLFLRKNSTPENMLVHIVMMVDFNQFSVKQALSTEVKQALSTEVIGCLTNFLRIFEANYPERMKNCFLINVPKIFEYVWPLLKPFLTGQTLSKVQIFGGDSQRWSGTLLKFIDYYNLPSEYGGSNTTQPTYKIEHNEDWPPKAGTFSCEEFTTEIVLAGEALVKSYELKAGNRITWNFKTDMLDIGFQFKHGNQVLFSHARVNSHLCVQEGLVDVAEDGEYSLLFDNKYSRLRPKTLHYIVRVEAGKK</sequence>
<gene>
    <name evidence="3" type="ORF">AFUS01_LOCUS44277</name>
</gene>
<dbReference type="PROSITE" id="PS50191">
    <property type="entry name" value="CRAL_TRIO"/>
    <property type="match status" value="1"/>
</dbReference>
<keyword evidence="4" id="KW-1185">Reference proteome</keyword>
<dbReference type="InterPro" id="IPR011074">
    <property type="entry name" value="CRAL/TRIO_N_dom"/>
</dbReference>
<dbReference type="PROSITE" id="PS50866">
    <property type="entry name" value="GOLD"/>
    <property type="match status" value="1"/>
</dbReference>
<dbReference type="Proteomes" id="UP000708208">
    <property type="component" value="Unassembled WGS sequence"/>
</dbReference>
<dbReference type="SMART" id="SM01100">
    <property type="entry name" value="CRAL_TRIO_N"/>
    <property type="match status" value="1"/>
</dbReference>
<dbReference type="EMBL" id="CAJVCH010570400">
    <property type="protein sequence ID" value="CAG7834820.1"/>
    <property type="molecule type" value="Genomic_DNA"/>
</dbReference>
<accession>A0A8J2LJS7</accession>
<dbReference type="PANTHER" id="PTHR23324:SF83">
    <property type="entry name" value="SEC14-LIKE PROTEIN 2"/>
    <property type="match status" value="1"/>
</dbReference>
<reference evidence="3" key="1">
    <citation type="submission" date="2021-06" db="EMBL/GenBank/DDBJ databases">
        <authorList>
            <person name="Hodson N. C."/>
            <person name="Mongue J. A."/>
            <person name="Jaron S. K."/>
        </authorList>
    </citation>
    <scope>NUCLEOTIDE SEQUENCE</scope>
</reference>
<dbReference type="CDD" id="cd00170">
    <property type="entry name" value="SEC14"/>
    <property type="match status" value="1"/>
</dbReference>
<evidence type="ECO:0000259" key="1">
    <source>
        <dbReference type="PROSITE" id="PS50191"/>
    </source>
</evidence>